<dbReference type="EMBL" id="LAZR01001021">
    <property type="protein sequence ID" value="KKN52396.1"/>
    <property type="molecule type" value="Genomic_DNA"/>
</dbReference>
<gene>
    <name evidence="1" type="ORF">LCGC14_0613130</name>
</gene>
<reference evidence="1" key="1">
    <citation type="journal article" date="2015" name="Nature">
        <title>Complex archaea that bridge the gap between prokaryotes and eukaryotes.</title>
        <authorList>
            <person name="Spang A."/>
            <person name="Saw J.H."/>
            <person name="Jorgensen S.L."/>
            <person name="Zaremba-Niedzwiedzka K."/>
            <person name="Martijn J."/>
            <person name="Lind A.E."/>
            <person name="van Eijk R."/>
            <person name="Schleper C."/>
            <person name="Guy L."/>
            <person name="Ettema T.J."/>
        </authorList>
    </citation>
    <scope>NUCLEOTIDE SEQUENCE</scope>
</reference>
<sequence>MQITIQAKIILQVPEPKEDAEEIVLAIEQHLNSLPPFETLEKQTKVGIRVHAGAMEIVH</sequence>
<proteinExistence type="predicted"/>
<organism evidence="1">
    <name type="scientific">marine sediment metagenome</name>
    <dbReference type="NCBI Taxonomy" id="412755"/>
    <lineage>
        <taxon>unclassified sequences</taxon>
        <taxon>metagenomes</taxon>
        <taxon>ecological metagenomes</taxon>
    </lineage>
</organism>
<evidence type="ECO:0000313" key="1">
    <source>
        <dbReference type="EMBL" id="KKN52396.1"/>
    </source>
</evidence>
<dbReference type="AlphaFoldDB" id="A0A0F9TTF2"/>
<accession>A0A0F9TTF2</accession>
<comment type="caution">
    <text evidence="1">The sequence shown here is derived from an EMBL/GenBank/DDBJ whole genome shotgun (WGS) entry which is preliminary data.</text>
</comment>
<protein>
    <submittedName>
        <fullName evidence="1">Uncharacterized protein</fullName>
    </submittedName>
</protein>
<name>A0A0F9TTF2_9ZZZZ</name>